<reference evidence="12 13" key="1">
    <citation type="submission" date="2024-09" db="EMBL/GenBank/DDBJ databases">
        <title>A chromosome-level genome assembly of Gray's grenadier anchovy, Coilia grayii.</title>
        <authorList>
            <person name="Fu Z."/>
        </authorList>
    </citation>
    <scope>NUCLEOTIDE SEQUENCE [LARGE SCALE GENOMIC DNA]</scope>
    <source>
        <strain evidence="12">G4</strain>
        <tissue evidence="12">Muscle</tissue>
    </source>
</reference>
<feature type="disulfide bond" evidence="9">
    <location>
        <begin position="657"/>
        <end position="721"/>
    </location>
</feature>
<keyword evidence="1 10" id="KW-0732">Signal</keyword>
<dbReference type="PROSITE" id="PS00420">
    <property type="entry name" value="SRCR_1"/>
    <property type="match status" value="4"/>
</dbReference>
<accession>A0ABD1KUD0</accession>
<keyword evidence="5" id="KW-0325">Glycoprotein</keyword>
<feature type="disulfide bond" evidence="9">
    <location>
        <begin position="365"/>
        <end position="426"/>
    </location>
</feature>
<evidence type="ECO:0000256" key="2">
    <source>
        <dbReference type="ARBA" id="ARBA00022737"/>
    </source>
</evidence>
<feature type="disulfide bond" evidence="9">
    <location>
        <begin position="251"/>
        <end position="315"/>
    </location>
</feature>
<dbReference type="FunFam" id="3.10.250.10:FF:000002">
    <property type="entry name" value="Scavenger receptor cysteine-rich type 1 protein M130"/>
    <property type="match status" value="2"/>
</dbReference>
<dbReference type="FunFam" id="3.10.250.10:FF:000031">
    <property type="entry name" value="RIKEN cDNA 5830411N06, isoform CRA_a"/>
    <property type="match status" value="1"/>
</dbReference>
<feature type="signal peptide" evidence="10">
    <location>
        <begin position="1"/>
        <end position="26"/>
    </location>
</feature>
<dbReference type="Proteomes" id="UP001591681">
    <property type="component" value="Unassembled WGS sequence"/>
</dbReference>
<feature type="domain" description="SRCR" evidence="11">
    <location>
        <begin position="328"/>
        <end position="427"/>
    </location>
</feature>
<dbReference type="SMART" id="SM00202">
    <property type="entry name" value="SR"/>
    <property type="match status" value="8"/>
</dbReference>
<dbReference type="PANTHER" id="PTHR19331:SF468">
    <property type="entry name" value="SCAVENGER RECEPTOR CYSTEINE-RICH TYPE 1 PROTEIN M160"/>
    <property type="match status" value="1"/>
</dbReference>
<evidence type="ECO:0000256" key="10">
    <source>
        <dbReference type="SAM" id="SignalP"/>
    </source>
</evidence>
<protein>
    <recommendedName>
        <fullName evidence="8">Soluble scavenger receptor cysteine-rich domain-containing protein SSC5D</fullName>
    </recommendedName>
</protein>
<dbReference type="InterPro" id="IPR001190">
    <property type="entry name" value="SRCR"/>
</dbReference>
<name>A0ABD1KUD0_9TELE</name>
<proteinExistence type="predicted"/>
<comment type="function">
    <text evidence="6">Binds to extracellular matrix proteins. Binds to pathogen-associated molecular patterns (PAMPs) present on the cell walls of Gram-positive and Gram-negative bacteria and fungi, behaving as a pattern recognition receptor (PRR). Induces bacterial and fungal aggregation and subsequent inhibition of PAMP-induced cytokine release. Does not possess intrinsic bactericidal activity. May play a role in the innate defense and homeostasis of certain epithelial surfaces.</text>
</comment>
<feature type="disulfide bond" evidence="9">
    <location>
        <begin position="352"/>
        <end position="416"/>
    </location>
</feature>
<dbReference type="PANTHER" id="PTHR19331">
    <property type="entry name" value="SCAVENGER RECEPTOR DOMAIN-CONTAINING"/>
    <property type="match status" value="1"/>
</dbReference>
<comment type="caution">
    <text evidence="9">Lacks conserved residue(s) required for the propagation of feature annotation.</text>
</comment>
<feature type="disulfide bond" evidence="9">
    <location>
        <begin position="777"/>
        <end position="841"/>
    </location>
</feature>
<evidence type="ECO:0000256" key="3">
    <source>
        <dbReference type="ARBA" id="ARBA00023157"/>
    </source>
</evidence>
<feature type="disulfide bond" evidence="9">
    <location>
        <begin position="701"/>
        <end position="711"/>
    </location>
</feature>
<feature type="domain" description="SRCR" evidence="11">
    <location>
        <begin position="532"/>
        <end position="631"/>
    </location>
</feature>
<feature type="disulfide bond" evidence="9">
    <location>
        <begin position="90"/>
        <end position="100"/>
    </location>
</feature>
<feature type="disulfide bond" evidence="9">
    <location>
        <begin position="295"/>
        <end position="305"/>
    </location>
</feature>
<keyword evidence="3 9" id="KW-1015">Disulfide bond</keyword>
<comment type="caution">
    <text evidence="12">The sequence shown here is derived from an EMBL/GenBank/DDBJ whole genome shotgun (WGS) entry which is preliminary data.</text>
</comment>
<dbReference type="EMBL" id="JBHFQA010000002">
    <property type="protein sequence ID" value="KAL2102762.1"/>
    <property type="molecule type" value="Genomic_DNA"/>
</dbReference>
<evidence type="ECO:0000256" key="5">
    <source>
        <dbReference type="ARBA" id="ARBA00023180"/>
    </source>
</evidence>
<keyword evidence="13" id="KW-1185">Reference proteome</keyword>
<keyword evidence="4" id="KW-0675">Receptor</keyword>
<feature type="disulfide bond" evidence="9">
    <location>
        <begin position="264"/>
        <end position="325"/>
    </location>
</feature>
<feature type="disulfide bond" evidence="9">
    <location>
        <begin position="670"/>
        <end position="731"/>
    </location>
</feature>
<dbReference type="FunFam" id="3.10.250.10:FF:000007">
    <property type="entry name" value="Soluble scavenger receptor cysteine-rich domain-containing protein SSC5D"/>
    <property type="match status" value="3"/>
</dbReference>
<evidence type="ECO:0000256" key="4">
    <source>
        <dbReference type="ARBA" id="ARBA00023170"/>
    </source>
</evidence>
<feature type="disulfide bond" evidence="9">
    <location>
        <begin position="162"/>
        <end position="223"/>
    </location>
</feature>
<feature type="disulfide bond" evidence="9">
    <location>
        <begin position="790"/>
        <end position="851"/>
    </location>
</feature>
<evidence type="ECO:0000256" key="8">
    <source>
        <dbReference type="ARBA" id="ARBA00069168"/>
    </source>
</evidence>
<dbReference type="Pfam" id="PF00530">
    <property type="entry name" value="SRCR"/>
    <property type="match status" value="8"/>
</dbReference>
<feature type="domain" description="SRCR" evidence="11">
    <location>
        <begin position="430"/>
        <end position="530"/>
    </location>
</feature>
<feature type="disulfide bond" evidence="9">
    <location>
        <begin position="46"/>
        <end position="110"/>
    </location>
</feature>
<dbReference type="PRINTS" id="PR00258">
    <property type="entry name" value="SPERACTRCPTR"/>
</dbReference>
<dbReference type="Gene3D" id="3.10.250.10">
    <property type="entry name" value="SRCR-like domain"/>
    <property type="match status" value="8"/>
</dbReference>
<feature type="disulfide bond" evidence="9">
    <location>
        <begin position="821"/>
        <end position="831"/>
    </location>
</feature>
<sequence>MQVCSLNVFLYTFFCVFLETVRLVGGGSRCSGRVEVHHQGQWGTVCHYRWDKTDAAVVCREVGCGDAVEALGEAHFGEGSGPVWMAGVDCKGAESTLKNCDHWGWGKISCSHRFDAGVICSETRRLVNGSSRCSGRVEVLHNQQWGTVCDNGWDLQDAAVVCRDVGCGEVIEALRGGHFGQGSGQIWLSDVQCVGSESTVKDCRSQRWGAGNCSHHQDAGVVCKALRLVNGSSRCSGRVEVLHSQQWGTVCDDGWDLQDAAVVCRELGCGEVIEALRGGHFGQGSGQIWMSDLQCVGSESTVKDCMPKRWGARNCGHHQDAGVICSGVKLVSSCPCSGRVELLHSKTRHTVCDAAFDLWDAKVVCRELDCGAPVRLLGASAFGEGDGQVWSQEIQCGDNETQIHHCPTSASPLLNCSHKHDVGIICRDTVRLVDGGSRCRGRVEVYHEGEWGTVCSIDWDMTDAAVVCMELGCGDAEDEIRNAHFGEGTGRVLMAEVECKGWETRLKTCPHKGLGSHTCKPQNNVGIVCSASRLVNGSHQCSGRVEMVHGVTWGAVCDDGFDLRNAEVVCRELDCGAPVRLLGTAAFGEGDGQVWSEEIQCGGNETQIYHCKTSALKVNCSHKQDVGLICSGALTNGADSCSGRVELKYFNEWGTVCDASWDMQASSALCHQLNCGSAVAVVGPEWFGEGNRSIWPDMFVCEGNETRLSDCGISSWSRPACSHSQDAGVICTRKCCVEPYYLQLINDCHQAVRLTGSGGDCAGRLEVFHNGTWGTVCDDGWDLRDAHVVCRQLQCGTALSAPVPTSFQAGDAPIWLSEVNCTGNEASLSECSLAEWGRHSCLHKEDVQIMCSGTNNVVATNLHANLQMDIAARKLHGCLNK</sequence>
<dbReference type="FunFam" id="3.10.250.10:FF:000009">
    <property type="entry name" value="WC1"/>
    <property type="match status" value="1"/>
</dbReference>
<feature type="disulfide bond" evidence="9">
    <location>
        <begin position="468"/>
        <end position="529"/>
    </location>
</feature>
<feature type="domain" description="SRCR" evidence="11">
    <location>
        <begin position="21"/>
        <end position="121"/>
    </location>
</feature>
<evidence type="ECO:0000256" key="7">
    <source>
        <dbReference type="ARBA" id="ARBA00064153"/>
    </source>
</evidence>
<feature type="disulfide bond" evidence="9">
    <location>
        <begin position="59"/>
        <end position="120"/>
    </location>
</feature>
<dbReference type="FunFam" id="3.10.250.10:FF:000006">
    <property type="entry name" value="neurotrypsin isoform X2"/>
    <property type="match status" value="1"/>
</dbReference>
<feature type="disulfide bond" evidence="9">
    <location>
        <begin position="396"/>
        <end position="406"/>
    </location>
</feature>
<dbReference type="SUPFAM" id="SSF56487">
    <property type="entry name" value="SRCR-like"/>
    <property type="match status" value="8"/>
</dbReference>
<feature type="domain" description="SRCR" evidence="11">
    <location>
        <begin position="632"/>
        <end position="732"/>
    </location>
</feature>
<dbReference type="PROSITE" id="PS50287">
    <property type="entry name" value="SRCR_2"/>
    <property type="match status" value="8"/>
</dbReference>
<evidence type="ECO:0000256" key="1">
    <source>
        <dbReference type="ARBA" id="ARBA00022729"/>
    </source>
</evidence>
<feature type="domain" description="SRCR" evidence="11">
    <location>
        <begin position="752"/>
        <end position="852"/>
    </location>
</feature>
<feature type="disulfide bond" evidence="9">
    <location>
        <begin position="149"/>
        <end position="213"/>
    </location>
</feature>
<feature type="chain" id="PRO_5044842416" description="Soluble scavenger receptor cysteine-rich domain-containing protein SSC5D" evidence="10">
    <location>
        <begin position="27"/>
        <end position="881"/>
    </location>
</feature>
<keyword evidence="2" id="KW-0677">Repeat</keyword>
<organism evidence="12 13">
    <name type="scientific">Coilia grayii</name>
    <name type="common">Gray's grenadier anchovy</name>
    <dbReference type="NCBI Taxonomy" id="363190"/>
    <lineage>
        <taxon>Eukaryota</taxon>
        <taxon>Metazoa</taxon>
        <taxon>Chordata</taxon>
        <taxon>Craniata</taxon>
        <taxon>Vertebrata</taxon>
        <taxon>Euteleostomi</taxon>
        <taxon>Actinopterygii</taxon>
        <taxon>Neopterygii</taxon>
        <taxon>Teleostei</taxon>
        <taxon>Clupei</taxon>
        <taxon>Clupeiformes</taxon>
        <taxon>Clupeoidei</taxon>
        <taxon>Engraulidae</taxon>
        <taxon>Coilinae</taxon>
        <taxon>Coilia</taxon>
    </lineage>
</organism>
<dbReference type="InterPro" id="IPR036772">
    <property type="entry name" value="SRCR-like_dom_sf"/>
</dbReference>
<evidence type="ECO:0000313" key="12">
    <source>
        <dbReference type="EMBL" id="KAL2102762.1"/>
    </source>
</evidence>
<gene>
    <name evidence="12" type="ORF">ACEWY4_001930</name>
</gene>
<dbReference type="AlphaFoldDB" id="A0ABD1KUD0"/>
<feature type="domain" description="SRCR" evidence="11">
    <location>
        <begin position="226"/>
        <end position="326"/>
    </location>
</feature>
<comment type="subunit">
    <text evidence="7">Interacts with LGALS1 and laminin.</text>
</comment>
<feature type="disulfide bond" evidence="9">
    <location>
        <begin position="193"/>
        <end position="203"/>
    </location>
</feature>
<evidence type="ECO:0000313" key="13">
    <source>
        <dbReference type="Proteomes" id="UP001591681"/>
    </source>
</evidence>
<feature type="disulfide bond" evidence="9">
    <location>
        <begin position="601"/>
        <end position="611"/>
    </location>
</feature>
<evidence type="ECO:0000259" key="11">
    <source>
        <dbReference type="PROSITE" id="PS50287"/>
    </source>
</evidence>
<evidence type="ECO:0000256" key="9">
    <source>
        <dbReference type="PROSITE-ProRule" id="PRU00196"/>
    </source>
</evidence>
<feature type="domain" description="SRCR" evidence="11">
    <location>
        <begin position="124"/>
        <end position="224"/>
    </location>
</feature>
<feature type="disulfide bond" evidence="9">
    <location>
        <begin position="499"/>
        <end position="509"/>
    </location>
</feature>
<feature type="disulfide bond" evidence="9">
    <location>
        <begin position="455"/>
        <end position="519"/>
    </location>
</feature>
<evidence type="ECO:0000256" key="6">
    <source>
        <dbReference type="ARBA" id="ARBA00058074"/>
    </source>
</evidence>